<dbReference type="PANTHER" id="PTHR45753">
    <property type="entry name" value="ORNITHINE CARBAMOYLTRANSFERASE, MITOCHONDRIAL"/>
    <property type="match status" value="1"/>
</dbReference>
<evidence type="ECO:0000256" key="2">
    <source>
        <dbReference type="RuleBase" id="RU003634"/>
    </source>
</evidence>
<dbReference type="Proteomes" id="UP000675781">
    <property type="component" value="Unassembled WGS sequence"/>
</dbReference>
<keyword evidence="6" id="KW-1185">Reference proteome</keyword>
<dbReference type="GO" id="GO:0019240">
    <property type="term" value="P:citrulline biosynthetic process"/>
    <property type="evidence" value="ECO:0007669"/>
    <property type="project" value="TreeGrafter"/>
</dbReference>
<organism evidence="5 6">
    <name type="scientific">Actinospica durhamensis</name>
    <dbReference type="NCBI Taxonomy" id="1508375"/>
    <lineage>
        <taxon>Bacteria</taxon>
        <taxon>Bacillati</taxon>
        <taxon>Actinomycetota</taxon>
        <taxon>Actinomycetes</taxon>
        <taxon>Catenulisporales</taxon>
        <taxon>Actinospicaceae</taxon>
        <taxon>Actinospica</taxon>
    </lineage>
</organism>
<dbReference type="Pfam" id="PF02729">
    <property type="entry name" value="OTCace_N"/>
    <property type="match status" value="1"/>
</dbReference>
<dbReference type="SUPFAM" id="SSF53671">
    <property type="entry name" value="Aspartate/ornithine carbamoyltransferase"/>
    <property type="match status" value="1"/>
</dbReference>
<sequence length="344" mass="37463">MNLKHLLTMDDLTTADVHGLVAVADVLEGHARRLGHLPHLLRGKCLGMIFDETSLRTRSAFERAIGDLGGQAIHYNGAEARVGRHAAKAEHLPDFVNVAGRFNDALLSRIYDFAAQERICELSPVPFINGMCDKHHPTQALCDFLTIKRQFGTMAGIEIAFVGDGTNIALSLAQTAAKVGARLTCATPEDMALPVELVARLDGFTATTDPLEALDGAHVVVADAWIPMNKAHEAQERRAVLAPYRITPELMARARPDAVFLHNLPAYRGDEVVPEVIDGPQSLIYPEAVSRLHIARALLLWCLRPDWADLAEAAAEATESAQSAEEFDARLAEIADRSFTKVSV</sequence>
<dbReference type="GO" id="GO:0004585">
    <property type="term" value="F:ornithine carbamoyltransferase activity"/>
    <property type="evidence" value="ECO:0007669"/>
    <property type="project" value="UniProtKB-ARBA"/>
</dbReference>
<dbReference type="Gene3D" id="3.40.50.1370">
    <property type="entry name" value="Aspartate/ornithine carbamoyltransferase"/>
    <property type="match status" value="2"/>
</dbReference>
<dbReference type="PANTHER" id="PTHR45753:SF3">
    <property type="entry name" value="ORNITHINE TRANSCARBAMYLASE, MITOCHONDRIAL"/>
    <property type="match status" value="1"/>
</dbReference>
<dbReference type="GO" id="GO:0016597">
    <property type="term" value="F:amino acid binding"/>
    <property type="evidence" value="ECO:0007669"/>
    <property type="project" value="InterPro"/>
</dbReference>
<evidence type="ECO:0000313" key="5">
    <source>
        <dbReference type="EMBL" id="MBR7834648.1"/>
    </source>
</evidence>
<dbReference type="EMBL" id="JAGSOG010000065">
    <property type="protein sequence ID" value="MBR7834648.1"/>
    <property type="molecule type" value="Genomic_DNA"/>
</dbReference>
<evidence type="ECO:0000256" key="1">
    <source>
        <dbReference type="ARBA" id="ARBA00022679"/>
    </source>
</evidence>
<dbReference type="PRINTS" id="PR00102">
    <property type="entry name" value="OTCASE"/>
</dbReference>
<comment type="caution">
    <text evidence="5">The sequence shown here is derived from an EMBL/GenBank/DDBJ whole genome shotgun (WGS) entry which is preliminary data.</text>
</comment>
<dbReference type="Pfam" id="PF00185">
    <property type="entry name" value="OTCace"/>
    <property type="match status" value="1"/>
</dbReference>
<dbReference type="GO" id="GO:0042450">
    <property type="term" value="P:L-arginine biosynthetic process via ornithine"/>
    <property type="evidence" value="ECO:0007669"/>
    <property type="project" value="TreeGrafter"/>
</dbReference>
<keyword evidence="1 2" id="KW-0808">Transferase</keyword>
<name>A0A941EQH1_9ACTN</name>
<feature type="domain" description="Aspartate/ornithine carbamoyltransferase carbamoyl-P binding" evidence="4">
    <location>
        <begin position="4"/>
        <end position="148"/>
    </location>
</feature>
<evidence type="ECO:0000313" key="6">
    <source>
        <dbReference type="Proteomes" id="UP000675781"/>
    </source>
</evidence>
<proteinExistence type="inferred from homology"/>
<dbReference type="AlphaFoldDB" id="A0A941EQH1"/>
<accession>A0A941EQH1</accession>
<gene>
    <name evidence="5" type="ORF">KDL01_15345</name>
</gene>
<dbReference type="InterPro" id="IPR006131">
    <property type="entry name" value="Asp_carbamoyltransf_Asp/Orn-bd"/>
</dbReference>
<dbReference type="PRINTS" id="PR00100">
    <property type="entry name" value="AOTCASE"/>
</dbReference>
<comment type="similarity">
    <text evidence="2">Belongs to the aspartate/ornithine carbamoyltransferase superfamily.</text>
</comment>
<dbReference type="InterPro" id="IPR002292">
    <property type="entry name" value="Orn/put_carbamltrans"/>
</dbReference>
<dbReference type="RefSeq" id="WP_212529167.1">
    <property type="nucleotide sequence ID" value="NZ_JAGSOG010000065.1"/>
</dbReference>
<reference evidence="5" key="1">
    <citation type="submission" date="2021-04" db="EMBL/GenBank/DDBJ databases">
        <title>Genome based classification of Actinospica acidithermotolerans sp. nov., an actinobacterium isolated from an Indonesian hot spring.</title>
        <authorList>
            <person name="Kusuma A.B."/>
            <person name="Putra K.E."/>
            <person name="Nafisah S."/>
            <person name="Loh J."/>
            <person name="Nouioui I."/>
            <person name="Goodfellow M."/>
        </authorList>
    </citation>
    <scope>NUCLEOTIDE SEQUENCE</scope>
    <source>
        <strain evidence="5">CSCA 57</strain>
    </source>
</reference>
<dbReference type="FunFam" id="3.40.50.1370:FF:000008">
    <property type="entry name" value="Ornithine carbamoyltransferase"/>
    <property type="match status" value="1"/>
</dbReference>
<dbReference type="InterPro" id="IPR006132">
    <property type="entry name" value="Asp/Orn_carbamoyltranf_P-bd"/>
</dbReference>
<evidence type="ECO:0000259" key="3">
    <source>
        <dbReference type="Pfam" id="PF00185"/>
    </source>
</evidence>
<dbReference type="InterPro" id="IPR006130">
    <property type="entry name" value="Asp/Orn_carbamoylTrfase"/>
</dbReference>
<evidence type="ECO:0000259" key="4">
    <source>
        <dbReference type="Pfam" id="PF02729"/>
    </source>
</evidence>
<protein>
    <recommendedName>
        <fullName evidence="7">Ornithine carbamoyltransferase</fullName>
    </recommendedName>
</protein>
<dbReference type="InterPro" id="IPR036901">
    <property type="entry name" value="Asp/Orn_carbamoylTrfase_sf"/>
</dbReference>
<evidence type="ECO:0008006" key="7">
    <source>
        <dbReference type="Google" id="ProtNLM"/>
    </source>
</evidence>
<feature type="domain" description="Aspartate/ornithine carbamoyltransferase Asp/Orn-binding" evidence="3">
    <location>
        <begin position="156"/>
        <end position="302"/>
    </location>
</feature>